<accession>A0ACC3NNK4</accession>
<name>A0ACC3NNK4_9PEZI</name>
<dbReference type="Proteomes" id="UP001281147">
    <property type="component" value="Unassembled WGS sequence"/>
</dbReference>
<gene>
    <name evidence="1" type="ORF">LTR37_003772</name>
</gene>
<comment type="caution">
    <text evidence="1">The sequence shown here is derived from an EMBL/GenBank/DDBJ whole genome shotgun (WGS) entry which is preliminary data.</text>
</comment>
<evidence type="ECO:0000313" key="2">
    <source>
        <dbReference type="Proteomes" id="UP001281147"/>
    </source>
</evidence>
<organism evidence="1 2">
    <name type="scientific">Vermiconidia calcicola</name>
    <dbReference type="NCBI Taxonomy" id="1690605"/>
    <lineage>
        <taxon>Eukaryota</taxon>
        <taxon>Fungi</taxon>
        <taxon>Dikarya</taxon>
        <taxon>Ascomycota</taxon>
        <taxon>Pezizomycotina</taxon>
        <taxon>Dothideomycetes</taxon>
        <taxon>Dothideomycetidae</taxon>
        <taxon>Mycosphaerellales</taxon>
        <taxon>Extremaceae</taxon>
        <taxon>Vermiconidia</taxon>
    </lineage>
</organism>
<dbReference type="EMBL" id="JAUTXU010000022">
    <property type="protein sequence ID" value="KAK3720361.1"/>
    <property type="molecule type" value="Genomic_DNA"/>
</dbReference>
<proteinExistence type="predicted"/>
<protein>
    <submittedName>
        <fullName evidence="1">Uncharacterized protein</fullName>
    </submittedName>
</protein>
<evidence type="ECO:0000313" key="1">
    <source>
        <dbReference type="EMBL" id="KAK3720361.1"/>
    </source>
</evidence>
<keyword evidence="2" id="KW-1185">Reference proteome</keyword>
<reference evidence="1" key="1">
    <citation type="submission" date="2023-07" db="EMBL/GenBank/DDBJ databases">
        <title>Black Yeasts Isolated from many extreme environments.</title>
        <authorList>
            <person name="Coleine C."/>
            <person name="Stajich J.E."/>
            <person name="Selbmann L."/>
        </authorList>
    </citation>
    <scope>NUCLEOTIDE SEQUENCE</scope>
    <source>
        <strain evidence="1">CCFEE 5714</strain>
    </source>
</reference>
<sequence>MRRLPPGTDDPLQMVCLAITSRRSSYITWKVYLAATPDLGHARHYALDETLYAGPSRHRPCATLKSSASTMRDLAESSHDLLEAPVRDHGDAYFETLDEDTGNVGRDSSAHARTRRLLYLSHFLSAWNSRTFEFAAFLFLATIYPQTLLPASIYALARASAAALFSPCLGSYIDHAERLPLVRYSIIGQRVAVAVSCALLLAILELDGAKSSHLISYSALVLLSLLACVEKLSAVLNTIAVERDWVVVVAQGDQDLLRTMNSTMRRIDLFCKLISPLLISFIHSASSRLAILVTCGMTVTSVLAEYFAIARVYDAVPGLWERKETARSQSTSLYHHVGSPVASTLVYLRHPAFLPSFSLALLYLTVLSFNGQMITYLLAFGIPSGITAVLRGISAIFELSATWIAPRIMQRIGPIRAGIWFINYQIICVGVACLFFWLPSTSALMKLYALPATMAVIASRIGLWGFDLSAQIIVQEEVEAELRGTFSSQEAALQNVFEMLSFASTIVFARPEDFRIPATISAGAVAFAATLYAVFVRARRGHLVHLSRCMERHEKFDRAVGARGGWRLVSQQEYAAQDTEVM</sequence>